<accession>A0ACB8RUZ8</accession>
<proteinExistence type="predicted"/>
<dbReference type="Proteomes" id="UP000814033">
    <property type="component" value="Unassembled WGS sequence"/>
</dbReference>
<dbReference type="EMBL" id="MU275896">
    <property type="protein sequence ID" value="KAI0047879.1"/>
    <property type="molecule type" value="Genomic_DNA"/>
</dbReference>
<sequence>MESVSVSLCWRSYWLESGVGPCGVAGILDVVMHAPAHIVKPHAADIEDTVAYVIGLQDSHGNWPSKAGPRRKNPLASENTLIQWCHGAPGILTLLSTSILSCSTLEFSSELENSLVSALVRGASLTHSRGLLRKGPGLCHGVGGTATVLFQAADALASQPEEQRACLRRALHLLQCYAELRGGRHFAKPDRPWSLYEGVAGAAAALTEALERVEGLLSQGAEGMGMPRGHPSGLLGSGDLDLPARA</sequence>
<reference evidence="1" key="1">
    <citation type="submission" date="2021-02" db="EMBL/GenBank/DDBJ databases">
        <authorList>
            <consortium name="DOE Joint Genome Institute"/>
            <person name="Ahrendt S."/>
            <person name="Looney B.P."/>
            <person name="Miyauchi S."/>
            <person name="Morin E."/>
            <person name="Drula E."/>
            <person name="Courty P.E."/>
            <person name="Chicoki N."/>
            <person name="Fauchery L."/>
            <person name="Kohler A."/>
            <person name="Kuo A."/>
            <person name="Labutti K."/>
            <person name="Pangilinan J."/>
            <person name="Lipzen A."/>
            <person name="Riley R."/>
            <person name="Andreopoulos W."/>
            <person name="He G."/>
            <person name="Johnson J."/>
            <person name="Barry K.W."/>
            <person name="Grigoriev I.V."/>
            <person name="Nagy L."/>
            <person name="Hibbett D."/>
            <person name="Henrissat B."/>
            <person name="Matheny P.B."/>
            <person name="Labbe J."/>
            <person name="Martin F."/>
        </authorList>
    </citation>
    <scope>NUCLEOTIDE SEQUENCE</scope>
    <source>
        <strain evidence="1">FP105234-sp</strain>
    </source>
</reference>
<evidence type="ECO:0000313" key="1">
    <source>
        <dbReference type="EMBL" id="KAI0047879.1"/>
    </source>
</evidence>
<protein>
    <submittedName>
        <fullName evidence="1">Uncharacterized protein</fullName>
    </submittedName>
</protein>
<comment type="caution">
    <text evidence="1">The sequence shown here is derived from an EMBL/GenBank/DDBJ whole genome shotgun (WGS) entry which is preliminary data.</text>
</comment>
<keyword evidence="2" id="KW-1185">Reference proteome</keyword>
<gene>
    <name evidence="1" type="ORF">FA95DRAFT_1558657</name>
</gene>
<reference evidence="1" key="2">
    <citation type="journal article" date="2022" name="New Phytol.">
        <title>Evolutionary transition to the ectomycorrhizal habit in the genomes of a hyperdiverse lineage of mushroom-forming fungi.</title>
        <authorList>
            <person name="Looney B."/>
            <person name="Miyauchi S."/>
            <person name="Morin E."/>
            <person name="Drula E."/>
            <person name="Courty P.E."/>
            <person name="Kohler A."/>
            <person name="Kuo A."/>
            <person name="LaButti K."/>
            <person name="Pangilinan J."/>
            <person name="Lipzen A."/>
            <person name="Riley R."/>
            <person name="Andreopoulos W."/>
            <person name="He G."/>
            <person name="Johnson J."/>
            <person name="Nolan M."/>
            <person name="Tritt A."/>
            <person name="Barry K.W."/>
            <person name="Grigoriev I.V."/>
            <person name="Nagy L.G."/>
            <person name="Hibbett D."/>
            <person name="Henrissat B."/>
            <person name="Matheny P.B."/>
            <person name="Labbe J."/>
            <person name="Martin F.M."/>
        </authorList>
    </citation>
    <scope>NUCLEOTIDE SEQUENCE</scope>
    <source>
        <strain evidence="1">FP105234-sp</strain>
    </source>
</reference>
<evidence type="ECO:0000313" key="2">
    <source>
        <dbReference type="Proteomes" id="UP000814033"/>
    </source>
</evidence>
<organism evidence="1 2">
    <name type="scientific">Auriscalpium vulgare</name>
    <dbReference type="NCBI Taxonomy" id="40419"/>
    <lineage>
        <taxon>Eukaryota</taxon>
        <taxon>Fungi</taxon>
        <taxon>Dikarya</taxon>
        <taxon>Basidiomycota</taxon>
        <taxon>Agaricomycotina</taxon>
        <taxon>Agaricomycetes</taxon>
        <taxon>Russulales</taxon>
        <taxon>Auriscalpiaceae</taxon>
        <taxon>Auriscalpium</taxon>
    </lineage>
</organism>
<name>A0ACB8RUZ8_9AGAM</name>